<dbReference type="AlphaFoldDB" id="A0A078GJH5"/>
<organism evidence="2 3">
    <name type="scientific">Brassica napus</name>
    <name type="common">Rape</name>
    <dbReference type="NCBI Taxonomy" id="3708"/>
    <lineage>
        <taxon>Eukaryota</taxon>
        <taxon>Viridiplantae</taxon>
        <taxon>Streptophyta</taxon>
        <taxon>Embryophyta</taxon>
        <taxon>Tracheophyta</taxon>
        <taxon>Spermatophyta</taxon>
        <taxon>Magnoliopsida</taxon>
        <taxon>eudicotyledons</taxon>
        <taxon>Gunneridae</taxon>
        <taxon>Pentapetalae</taxon>
        <taxon>rosids</taxon>
        <taxon>malvids</taxon>
        <taxon>Brassicales</taxon>
        <taxon>Brassicaceae</taxon>
        <taxon>Brassiceae</taxon>
        <taxon>Brassica</taxon>
    </lineage>
</organism>
<evidence type="ECO:0000313" key="2">
    <source>
        <dbReference type="EMBL" id="CDY25337.1"/>
    </source>
</evidence>
<sequence>MSAVKKKDLKVIEDGFDPATLKFVQALQRFETLKKCGLLQDGVSSMFKKFLQCIWMQPGDEKALMPKVLLRTELPPLRSVLLDTDELFLKKYVKKHDDKEVVAELMMNIFTADICFIYQKAW</sequence>
<dbReference type="EMBL" id="LK032173">
    <property type="protein sequence ID" value="CDY25337.1"/>
    <property type="molecule type" value="Genomic_DNA"/>
</dbReference>
<name>A0A078GJH5_BRANA</name>
<dbReference type="PaxDb" id="3708-A0A078GJH5"/>
<protein>
    <submittedName>
        <fullName evidence="1">(rape) hypothetical protein</fullName>
    </submittedName>
    <submittedName>
        <fullName evidence="2">BnaC01g30060D protein</fullName>
    </submittedName>
</protein>
<accession>A0A078GJH5</accession>
<dbReference type="Proteomes" id="UP000028999">
    <property type="component" value="Unassembled WGS sequence"/>
</dbReference>
<dbReference type="Proteomes" id="UP001295469">
    <property type="component" value="Chromosome C01"/>
</dbReference>
<evidence type="ECO:0000313" key="3">
    <source>
        <dbReference type="Proteomes" id="UP000028999"/>
    </source>
</evidence>
<keyword evidence="3" id="KW-1185">Reference proteome</keyword>
<reference evidence="2 3" key="1">
    <citation type="journal article" date="2014" name="Science">
        <title>Plant genetics. Early allopolyploid evolution in the post-Neolithic Brassica napus oilseed genome.</title>
        <authorList>
            <person name="Chalhoub B."/>
            <person name="Denoeud F."/>
            <person name="Liu S."/>
            <person name="Parkin I.A."/>
            <person name="Tang H."/>
            <person name="Wang X."/>
            <person name="Chiquet J."/>
            <person name="Belcram H."/>
            <person name="Tong C."/>
            <person name="Samans B."/>
            <person name="Correa M."/>
            <person name="Da Silva C."/>
            <person name="Just J."/>
            <person name="Falentin C."/>
            <person name="Koh C.S."/>
            <person name="Le Clainche I."/>
            <person name="Bernard M."/>
            <person name="Bento P."/>
            <person name="Noel B."/>
            <person name="Labadie K."/>
            <person name="Alberti A."/>
            <person name="Charles M."/>
            <person name="Arnaud D."/>
            <person name="Guo H."/>
            <person name="Daviaud C."/>
            <person name="Alamery S."/>
            <person name="Jabbari K."/>
            <person name="Zhao M."/>
            <person name="Edger P.P."/>
            <person name="Chelaifa H."/>
            <person name="Tack D."/>
            <person name="Lassalle G."/>
            <person name="Mestiri I."/>
            <person name="Schnel N."/>
            <person name="Le Paslier M.C."/>
            <person name="Fan G."/>
            <person name="Renault V."/>
            <person name="Bayer P.E."/>
            <person name="Golicz A.A."/>
            <person name="Manoli S."/>
            <person name="Lee T.H."/>
            <person name="Thi V.H."/>
            <person name="Chalabi S."/>
            <person name="Hu Q."/>
            <person name="Fan C."/>
            <person name="Tollenaere R."/>
            <person name="Lu Y."/>
            <person name="Battail C."/>
            <person name="Shen J."/>
            <person name="Sidebottom C.H."/>
            <person name="Wang X."/>
            <person name="Canaguier A."/>
            <person name="Chauveau A."/>
            <person name="Berard A."/>
            <person name="Deniot G."/>
            <person name="Guan M."/>
            <person name="Liu Z."/>
            <person name="Sun F."/>
            <person name="Lim Y.P."/>
            <person name="Lyons E."/>
            <person name="Town C.D."/>
            <person name="Bancroft I."/>
            <person name="Wang X."/>
            <person name="Meng J."/>
            <person name="Ma J."/>
            <person name="Pires J.C."/>
            <person name="King G.J."/>
            <person name="Brunel D."/>
            <person name="Delourme R."/>
            <person name="Renard M."/>
            <person name="Aury J.M."/>
            <person name="Adams K.L."/>
            <person name="Batley J."/>
            <person name="Snowdon R.J."/>
            <person name="Tost J."/>
            <person name="Edwards D."/>
            <person name="Zhou Y."/>
            <person name="Hua W."/>
            <person name="Sharpe A.G."/>
            <person name="Paterson A.H."/>
            <person name="Guan C."/>
            <person name="Wincker P."/>
        </authorList>
    </citation>
    <scope>NUCLEOTIDE SEQUENCE [LARGE SCALE GENOMIC DNA]</scope>
    <source>
        <strain evidence="3">cv. Darmor-bzh</strain>
    </source>
</reference>
<evidence type="ECO:0000313" key="1">
    <source>
        <dbReference type="EMBL" id="CAF2076257.1"/>
    </source>
</evidence>
<dbReference type="Gramene" id="CDY25337">
    <property type="protein sequence ID" value="CDY25337"/>
    <property type="gene ID" value="GSBRNA2T00029440001"/>
</dbReference>
<reference evidence="2" key="2">
    <citation type="submission" date="2014-06" db="EMBL/GenBank/DDBJ databases">
        <authorList>
            <person name="Genoscope - CEA"/>
        </authorList>
    </citation>
    <scope>NUCLEOTIDE SEQUENCE</scope>
</reference>
<dbReference type="EMBL" id="HG994365">
    <property type="protein sequence ID" value="CAF2076257.1"/>
    <property type="molecule type" value="Genomic_DNA"/>
</dbReference>
<gene>
    <name evidence="2" type="primary">BnaC01g30060D</name>
    <name evidence="1" type="ORF">DARMORV10_C01P39220.1</name>
    <name evidence="2" type="ORF">GSBRNA2T00029440001</name>
</gene>
<reference evidence="1" key="3">
    <citation type="submission" date="2021-01" db="EMBL/GenBank/DDBJ databases">
        <authorList>
            <consortium name="Genoscope - CEA"/>
            <person name="William W."/>
        </authorList>
    </citation>
    <scope>NUCLEOTIDE SEQUENCE</scope>
</reference>
<proteinExistence type="predicted"/>
<dbReference type="OMA" id="FTADICF"/>